<dbReference type="AlphaFoldDB" id="A0A3D9CHW2"/>
<organism evidence="1 2">
    <name type="scientific">Epilithonimonas hispanica</name>
    <dbReference type="NCBI Taxonomy" id="358687"/>
    <lineage>
        <taxon>Bacteria</taxon>
        <taxon>Pseudomonadati</taxon>
        <taxon>Bacteroidota</taxon>
        <taxon>Flavobacteriia</taxon>
        <taxon>Flavobacteriales</taxon>
        <taxon>Weeksellaceae</taxon>
        <taxon>Chryseobacterium group</taxon>
        <taxon>Epilithonimonas</taxon>
    </lineage>
</organism>
<sequence>MAIKSKIIEFYRDYMQQSLVYDKWFLESLDYKLDEIKIHENNIKLQLPLKNKKENLQKIAWIFQSLKQTKDSVSLIVNSAIITSFQFFETFFFRLYNSHFQNDYMKGDFKSWIEELNNQYSNIGNILGDKIFLSILEYNKRRNLYTHSGGKITTIYINFLEKNSSVLSHLKNLDSLDQFKQNYKI</sequence>
<dbReference type="OrthoDB" id="7061055at2"/>
<keyword evidence="2" id="KW-1185">Reference proteome</keyword>
<dbReference type="EMBL" id="QNUG01000112">
    <property type="protein sequence ID" value="REC65296.1"/>
    <property type="molecule type" value="Genomic_DNA"/>
</dbReference>
<reference evidence="1 2" key="1">
    <citation type="journal article" date="2006" name="Int. J. Syst. Evol. Microbiol.">
        <title>Chryseobacterium hispanicum sp. nov., isolated from the drinking water distribution system of Sevilla, Spain.</title>
        <authorList>
            <person name="Gallego V."/>
            <person name="Garcia M.T."/>
            <person name="Ventosa A."/>
        </authorList>
    </citation>
    <scope>NUCLEOTIDE SEQUENCE [LARGE SCALE GENOMIC DNA]</scope>
    <source>
        <strain evidence="1 2">KCTC 22104</strain>
    </source>
</reference>
<accession>A0A3D9CHW2</accession>
<gene>
    <name evidence="1" type="ORF">DRF58_18080</name>
</gene>
<protein>
    <submittedName>
        <fullName evidence="1">Uncharacterized protein</fullName>
    </submittedName>
</protein>
<evidence type="ECO:0000313" key="2">
    <source>
        <dbReference type="Proteomes" id="UP000256326"/>
    </source>
</evidence>
<proteinExistence type="predicted"/>
<comment type="caution">
    <text evidence="1">The sequence shown here is derived from an EMBL/GenBank/DDBJ whole genome shotgun (WGS) entry which is preliminary data.</text>
</comment>
<name>A0A3D9CHW2_9FLAO</name>
<dbReference type="Proteomes" id="UP000256326">
    <property type="component" value="Unassembled WGS sequence"/>
</dbReference>
<dbReference type="RefSeq" id="WP_116037337.1">
    <property type="nucleotide sequence ID" value="NZ_JBHLVV010000117.1"/>
</dbReference>
<evidence type="ECO:0000313" key="1">
    <source>
        <dbReference type="EMBL" id="REC65296.1"/>
    </source>
</evidence>